<feature type="transmembrane region" description="Helical" evidence="19">
    <location>
        <begin position="735"/>
        <end position="757"/>
    </location>
</feature>
<feature type="transmembrane region" description="Helical" evidence="19">
    <location>
        <begin position="124"/>
        <end position="146"/>
    </location>
</feature>
<evidence type="ECO:0000256" key="3">
    <source>
        <dbReference type="ARBA" id="ARBA00009578"/>
    </source>
</evidence>
<feature type="transmembrane region" description="Helical" evidence="19">
    <location>
        <begin position="433"/>
        <end position="455"/>
    </location>
</feature>
<dbReference type="GO" id="GO:0015990">
    <property type="term" value="P:electron transport coupled proton transport"/>
    <property type="evidence" value="ECO:0007669"/>
    <property type="project" value="InterPro"/>
</dbReference>
<feature type="transmembrane region" description="Helical" evidence="19">
    <location>
        <begin position="397"/>
        <end position="421"/>
    </location>
</feature>
<dbReference type="Gene3D" id="1.20.210.10">
    <property type="entry name" value="Cytochrome c oxidase-like, subunit I domain"/>
    <property type="match status" value="1"/>
</dbReference>
<feature type="transmembrane region" description="Helical" evidence="19">
    <location>
        <begin position="362"/>
        <end position="385"/>
    </location>
</feature>
<dbReference type="PRINTS" id="PR01165">
    <property type="entry name" value="CYCOXIDASEI"/>
</dbReference>
<comment type="pathway">
    <text evidence="2">Energy metabolism; oxidative phosphorylation.</text>
</comment>
<feature type="domain" description="Cytochrome oxidase subunit I profile" evidence="21">
    <location>
        <begin position="18"/>
        <end position="534"/>
    </location>
</feature>
<evidence type="ECO:0000256" key="6">
    <source>
        <dbReference type="ARBA" id="ARBA00022475"/>
    </source>
</evidence>
<name>A0A7X0JJB2_9HYPH</name>
<dbReference type="NCBIfam" id="TIGR02891">
    <property type="entry name" value="CtaD_CoxA"/>
    <property type="match status" value="1"/>
</dbReference>
<feature type="transmembrane region" description="Helical" evidence="19">
    <location>
        <begin position="814"/>
        <end position="837"/>
    </location>
</feature>
<dbReference type="InterPro" id="IPR013833">
    <property type="entry name" value="Cyt_c_oxidase_su3_a-hlx"/>
</dbReference>
<dbReference type="SUPFAM" id="SSF81442">
    <property type="entry name" value="Cytochrome c oxidase subunit I-like"/>
    <property type="match status" value="1"/>
</dbReference>
<feature type="transmembrane region" description="Helical" evidence="19">
    <location>
        <begin position="254"/>
        <end position="279"/>
    </location>
</feature>
<dbReference type="PROSITE" id="PS50855">
    <property type="entry name" value="COX1"/>
    <property type="match status" value="1"/>
</dbReference>
<keyword evidence="6" id="KW-1003">Cell membrane</keyword>
<proteinExistence type="inferred from homology"/>
<dbReference type="Proteomes" id="UP000585437">
    <property type="component" value="Unassembled WGS sequence"/>
</dbReference>
<evidence type="ECO:0000256" key="17">
    <source>
        <dbReference type="ARBA" id="ARBA00047816"/>
    </source>
</evidence>
<dbReference type="InterPro" id="IPR036927">
    <property type="entry name" value="Cyt_c_oxase-like_su1_sf"/>
</dbReference>
<evidence type="ECO:0000256" key="7">
    <source>
        <dbReference type="ARBA" id="ARBA00022617"/>
    </source>
</evidence>
<sequence length="838" mass="92761">MSVELGNFSPEERAAQEKRLRDTWETPKGWRYWTSVNNSEIGLWYGVTAFVFMLFAGVLGLLIRLQLVVPNNDFMSAELFNQVFTLHGTVMMFLFAVPIFEAIAIFLLPSMLGARELPFPRLSAFGYWSFLLGGIFVCGSIFFNAAPNAGWFMYPPLATDKEYAGIGADIWLLGLSFIEVASIAAAVEIIVGIMKCRAPGMRINMMPMFAWYLLIVAGMILFAFPPLIAGDILFEMERMFNWPFFDPSRGGDPLLWQHLFWIFGHPEVYIVFLPAIALMAMIVPTFSQRPIVGYSWIVLAAVGTGFLSFGLWVHHMFATGLPQISLAFFSAASEAVAIPTGVQIFVFIATMLAGRVIFSVPMLFGAGGLIIFVIGGLTGVMVALVPFDWQAHDTYFIVAHLHYVLIGGMFFPIVAGIYYYFPFVTGKKLSDTWGKVAFWLMFTGFNTAFFPMHFSGLRGMPRRVFTYPKEFGWDIFNLVSTIGAFIFAAGVATFVIDIFRPKPKPAERNLNPWNSGTLEWTNDPDESWGMRSVPIITSRYPLWDQLNLQADIEAGRFYLPDAKSGRRETLVTSVLDAKPIQCLRVGGVSYVTIIAALSLGGVFIALTFHWWIPTIICAIITFVAIIYWLWTGTAQIPETAETDVGLGLSLPVYVSGPASVGWWAMFITMVGDGTAFASLIFGYFFYWTVHDDYTGVSAGPGVFWPMVALLLYLAAWGLTMLARQLNEKGPTGCRFALVAAAAVTIAASLAGLAGPYLTGMDPTSNVYPATVWVIALWTVIHGVVGVVMQLYCLARSLTGNMTGEYDQDIRNVTLYWHFMAFTAVVTFGVLGLFPLVAS</sequence>
<reference evidence="22 23" key="1">
    <citation type="submission" date="2020-08" db="EMBL/GenBank/DDBJ databases">
        <title>The Agave Microbiome: Exploring the role of microbial communities in plant adaptations to desert environments.</title>
        <authorList>
            <person name="Partida-Martinez L.P."/>
        </authorList>
    </citation>
    <scope>NUCLEOTIDE SEQUENCE [LARGE SCALE GENOMIC DNA]</scope>
    <source>
        <strain evidence="22 23">AS3.12</strain>
    </source>
</reference>
<feature type="transmembrane region" description="Helical" evidence="19">
    <location>
        <begin position="211"/>
        <end position="234"/>
    </location>
</feature>
<evidence type="ECO:0000256" key="16">
    <source>
        <dbReference type="ARBA" id="ARBA00023136"/>
    </source>
</evidence>
<keyword evidence="14" id="KW-0408">Iron</keyword>
<evidence type="ECO:0000256" key="9">
    <source>
        <dbReference type="ARBA" id="ARBA00022692"/>
    </source>
</evidence>
<gene>
    <name evidence="22" type="ORF">F4695_001990</name>
</gene>
<dbReference type="Pfam" id="PF00115">
    <property type="entry name" value="COX1"/>
    <property type="match status" value="1"/>
</dbReference>
<keyword evidence="8 18" id="KW-0679">Respiratory chain</keyword>
<feature type="transmembrane region" description="Helical" evidence="19">
    <location>
        <begin position="291"/>
        <end position="312"/>
    </location>
</feature>
<dbReference type="AlphaFoldDB" id="A0A7X0JJB2"/>
<protein>
    <recommendedName>
        <fullName evidence="4">cytochrome-c oxidase</fullName>
        <ecNumber evidence="4">7.1.1.9</ecNumber>
    </recommendedName>
</protein>
<accession>A0A7X0JJB2</accession>
<dbReference type="GO" id="GO:0006119">
    <property type="term" value="P:oxidative phosphorylation"/>
    <property type="evidence" value="ECO:0007669"/>
    <property type="project" value="UniProtKB-UniPathway"/>
</dbReference>
<keyword evidence="9 18" id="KW-0812">Transmembrane</keyword>
<evidence type="ECO:0000259" key="20">
    <source>
        <dbReference type="PROSITE" id="PS50253"/>
    </source>
</evidence>
<evidence type="ECO:0000256" key="5">
    <source>
        <dbReference type="ARBA" id="ARBA00022448"/>
    </source>
</evidence>
<dbReference type="GO" id="GO:0004129">
    <property type="term" value="F:cytochrome-c oxidase activity"/>
    <property type="evidence" value="ECO:0007669"/>
    <property type="project" value="UniProtKB-EC"/>
</dbReference>
<feature type="transmembrane region" description="Helical" evidence="19">
    <location>
        <begin position="610"/>
        <end position="630"/>
    </location>
</feature>
<comment type="catalytic activity">
    <reaction evidence="17">
        <text>4 Fe(II)-[cytochrome c] + O2 + 8 H(+)(in) = 4 Fe(III)-[cytochrome c] + 2 H2O + 4 H(+)(out)</text>
        <dbReference type="Rhea" id="RHEA:11436"/>
        <dbReference type="Rhea" id="RHEA-COMP:10350"/>
        <dbReference type="Rhea" id="RHEA-COMP:14399"/>
        <dbReference type="ChEBI" id="CHEBI:15377"/>
        <dbReference type="ChEBI" id="CHEBI:15378"/>
        <dbReference type="ChEBI" id="CHEBI:15379"/>
        <dbReference type="ChEBI" id="CHEBI:29033"/>
        <dbReference type="ChEBI" id="CHEBI:29034"/>
        <dbReference type="EC" id="7.1.1.9"/>
    </reaction>
</comment>
<evidence type="ECO:0000256" key="10">
    <source>
        <dbReference type="ARBA" id="ARBA00022723"/>
    </source>
</evidence>
<evidence type="ECO:0000259" key="21">
    <source>
        <dbReference type="PROSITE" id="PS50855"/>
    </source>
</evidence>
<evidence type="ECO:0000256" key="19">
    <source>
        <dbReference type="SAM" id="Phobius"/>
    </source>
</evidence>
<keyword evidence="15" id="KW-0186">Copper</keyword>
<comment type="subcellular location">
    <subcellularLocation>
        <location evidence="1">Cell membrane</location>
        <topology evidence="1">Multi-pass membrane protein</topology>
    </subcellularLocation>
</comment>
<feature type="transmembrane region" description="Helical" evidence="19">
    <location>
        <begin position="660"/>
        <end position="686"/>
    </location>
</feature>
<dbReference type="FunFam" id="1.20.210.10:FF:000006">
    <property type="entry name" value="Cytochrome c oxidase subunit 1"/>
    <property type="match status" value="1"/>
</dbReference>
<organism evidence="22 23">
    <name type="scientific">Rhizobium soli</name>
    <dbReference type="NCBI Taxonomy" id="424798"/>
    <lineage>
        <taxon>Bacteria</taxon>
        <taxon>Pseudomonadati</taxon>
        <taxon>Pseudomonadota</taxon>
        <taxon>Alphaproteobacteria</taxon>
        <taxon>Hyphomicrobiales</taxon>
        <taxon>Rhizobiaceae</taxon>
        <taxon>Rhizobium/Agrobacterium group</taxon>
        <taxon>Rhizobium</taxon>
    </lineage>
</organism>
<feature type="domain" description="Heme-copper oxidase subunit III family profile" evidence="20">
    <location>
        <begin position="663"/>
        <end position="835"/>
    </location>
</feature>
<keyword evidence="10" id="KW-0479">Metal-binding</keyword>
<dbReference type="InterPro" id="IPR023616">
    <property type="entry name" value="Cyt_c_oxase-like_su1_dom"/>
</dbReference>
<keyword evidence="12 18" id="KW-0249">Electron transport</keyword>
<evidence type="ECO:0000313" key="22">
    <source>
        <dbReference type="EMBL" id="MBB6508641.1"/>
    </source>
</evidence>
<evidence type="ECO:0000256" key="14">
    <source>
        <dbReference type="ARBA" id="ARBA00023004"/>
    </source>
</evidence>
<dbReference type="UniPathway" id="UPA00705"/>
<feature type="transmembrane region" description="Helical" evidence="19">
    <location>
        <begin position="41"/>
        <end position="63"/>
    </location>
</feature>
<feature type="transmembrane region" description="Helical" evidence="19">
    <location>
        <begin position="769"/>
        <end position="793"/>
    </location>
</feature>
<dbReference type="InterPro" id="IPR000883">
    <property type="entry name" value="Cyt_C_Oxase_1"/>
</dbReference>
<comment type="similarity">
    <text evidence="3 18">Belongs to the heme-copper respiratory oxidase family.</text>
</comment>
<keyword evidence="11" id="KW-1278">Translocase</keyword>
<evidence type="ECO:0000256" key="4">
    <source>
        <dbReference type="ARBA" id="ARBA00012949"/>
    </source>
</evidence>
<keyword evidence="5 18" id="KW-0813">Transport</keyword>
<dbReference type="InterPro" id="IPR023615">
    <property type="entry name" value="Cyt_c_Oxase_su1_BS"/>
</dbReference>
<dbReference type="PANTHER" id="PTHR10422:SF35">
    <property type="entry name" value="CYTOCHROME BO(3) UBIQUINOL OXIDASE SUBUNIT 1"/>
    <property type="match status" value="1"/>
</dbReference>
<feature type="transmembrane region" description="Helical" evidence="19">
    <location>
        <begin position="170"/>
        <end position="191"/>
    </location>
</feature>
<keyword evidence="23" id="KW-1185">Reference proteome</keyword>
<dbReference type="InterPro" id="IPR000298">
    <property type="entry name" value="Cyt_c_oxidase-like_su3"/>
</dbReference>
<feature type="transmembrane region" description="Helical" evidence="19">
    <location>
        <begin position="585"/>
        <end position="604"/>
    </location>
</feature>
<feature type="transmembrane region" description="Helical" evidence="19">
    <location>
        <begin position="702"/>
        <end position="723"/>
    </location>
</feature>
<dbReference type="GO" id="GO:0022904">
    <property type="term" value="P:respiratory electron transport chain"/>
    <property type="evidence" value="ECO:0007669"/>
    <property type="project" value="InterPro"/>
</dbReference>
<keyword evidence="7 18" id="KW-0349">Heme</keyword>
<dbReference type="GO" id="GO:0020037">
    <property type="term" value="F:heme binding"/>
    <property type="evidence" value="ECO:0007669"/>
    <property type="project" value="InterPro"/>
</dbReference>
<comment type="caution">
    <text evidence="22">The sequence shown here is derived from an EMBL/GenBank/DDBJ whole genome shotgun (WGS) entry which is preliminary data.</text>
</comment>
<dbReference type="InterPro" id="IPR014241">
    <property type="entry name" value="Cyt_c_oxidase_su1_bac"/>
</dbReference>
<feature type="transmembrane region" description="Helical" evidence="19">
    <location>
        <begin position="83"/>
        <end position="112"/>
    </location>
</feature>
<dbReference type="EMBL" id="JACHBU010000003">
    <property type="protein sequence ID" value="MBB6508641.1"/>
    <property type="molecule type" value="Genomic_DNA"/>
</dbReference>
<dbReference type="SUPFAM" id="SSF81452">
    <property type="entry name" value="Cytochrome c oxidase subunit III-like"/>
    <property type="match status" value="1"/>
</dbReference>
<evidence type="ECO:0000313" key="23">
    <source>
        <dbReference type="Proteomes" id="UP000585437"/>
    </source>
</evidence>
<keyword evidence="13 19" id="KW-1133">Transmembrane helix</keyword>
<evidence type="ECO:0000256" key="11">
    <source>
        <dbReference type="ARBA" id="ARBA00022967"/>
    </source>
</evidence>
<evidence type="ECO:0000256" key="1">
    <source>
        <dbReference type="ARBA" id="ARBA00004651"/>
    </source>
</evidence>
<dbReference type="PROSITE" id="PS50253">
    <property type="entry name" value="COX3"/>
    <property type="match status" value="1"/>
</dbReference>
<evidence type="ECO:0000256" key="15">
    <source>
        <dbReference type="ARBA" id="ARBA00023008"/>
    </source>
</evidence>
<dbReference type="RefSeq" id="WP_184654545.1">
    <property type="nucleotide sequence ID" value="NZ_JACHBU010000003.1"/>
</dbReference>
<dbReference type="PANTHER" id="PTHR10422">
    <property type="entry name" value="CYTOCHROME C OXIDASE SUBUNIT 1"/>
    <property type="match status" value="1"/>
</dbReference>
<evidence type="ECO:0000256" key="8">
    <source>
        <dbReference type="ARBA" id="ARBA00022660"/>
    </source>
</evidence>
<dbReference type="GO" id="GO:0046872">
    <property type="term" value="F:metal ion binding"/>
    <property type="evidence" value="ECO:0007669"/>
    <property type="project" value="UniProtKB-KW"/>
</dbReference>
<feature type="transmembrane region" description="Helical" evidence="19">
    <location>
        <begin position="475"/>
        <end position="499"/>
    </location>
</feature>
<dbReference type="GO" id="GO:0005886">
    <property type="term" value="C:plasma membrane"/>
    <property type="evidence" value="ECO:0007669"/>
    <property type="project" value="UniProtKB-SubCell"/>
</dbReference>
<dbReference type="PROSITE" id="PS00077">
    <property type="entry name" value="COX1_CUB"/>
    <property type="match status" value="1"/>
</dbReference>
<evidence type="ECO:0000256" key="13">
    <source>
        <dbReference type="ARBA" id="ARBA00022989"/>
    </source>
</evidence>
<feature type="transmembrane region" description="Helical" evidence="19">
    <location>
        <begin position="324"/>
        <end position="350"/>
    </location>
</feature>
<evidence type="ECO:0000256" key="18">
    <source>
        <dbReference type="RuleBase" id="RU000370"/>
    </source>
</evidence>
<dbReference type="EC" id="7.1.1.9" evidence="4"/>
<dbReference type="Gene3D" id="1.20.120.80">
    <property type="entry name" value="Cytochrome c oxidase, subunit III, four-helix bundle"/>
    <property type="match status" value="1"/>
</dbReference>
<evidence type="ECO:0000256" key="12">
    <source>
        <dbReference type="ARBA" id="ARBA00022982"/>
    </source>
</evidence>
<keyword evidence="16 19" id="KW-0472">Membrane</keyword>
<dbReference type="InterPro" id="IPR035973">
    <property type="entry name" value="Cyt_c_oxidase_su3-like_sf"/>
</dbReference>
<evidence type="ECO:0000256" key="2">
    <source>
        <dbReference type="ARBA" id="ARBA00004673"/>
    </source>
</evidence>